<dbReference type="Gene3D" id="1.50.10.20">
    <property type="match status" value="1"/>
</dbReference>
<dbReference type="Pfam" id="PF03190">
    <property type="entry name" value="Thioredox_DsbH"/>
    <property type="match status" value="1"/>
</dbReference>
<dbReference type="PIRSF" id="PIRSF006402">
    <property type="entry name" value="UCP006402_thioredoxin"/>
    <property type="match status" value="1"/>
</dbReference>
<dbReference type="CDD" id="cd02955">
    <property type="entry name" value="SSP411"/>
    <property type="match status" value="1"/>
</dbReference>
<evidence type="ECO:0000313" key="3">
    <source>
        <dbReference type="Proteomes" id="UP000594468"/>
    </source>
</evidence>
<dbReference type="GO" id="GO:0005975">
    <property type="term" value="P:carbohydrate metabolic process"/>
    <property type="evidence" value="ECO:0007669"/>
    <property type="project" value="InterPro"/>
</dbReference>
<dbReference type="InterPro" id="IPR004879">
    <property type="entry name" value="Ssp411-like_TRX"/>
</dbReference>
<dbReference type="InterPro" id="IPR036249">
    <property type="entry name" value="Thioredoxin-like_sf"/>
</dbReference>
<dbReference type="Gene3D" id="3.40.30.10">
    <property type="entry name" value="Glutaredoxin"/>
    <property type="match status" value="1"/>
</dbReference>
<dbReference type="PANTHER" id="PTHR42899">
    <property type="entry name" value="SPERMATOGENESIS-ASSOCIATED PROTEIN 20"/>
    <property type="match status" value="1"/>
</dbReference>
<dbReference type="SUPFAM" id="SSF52833">
    <property type="entry name" value="Thioredoxin-like"/>
    <property type="match status" value="1"/>
</dbReference>
<name>A0A7S8E7H1_9CHLR</name>
<dbReference type="InterPro" id="IPR024705">
    <property type="entry name" value="Ssp411"/>
</dbReference>
<dbReference type="Proteomes" id="UP000594468">
    <property type="component" value="Chromosome"/>
</dbReference>
<keyword evidence="3" id="KW-1185">Reference proteome</keyword>
<feature type="domain" description="Spermatogenesis-associated protein 20-like TRX" evidence="1">
    <location>
        <begin position="1"/>
        <end position="163"/>
    </location>
</feature>
<reference evidence="2 3" key="1">
    <citation type="submission" date="2020-02" db="EMBL/GenBank/DDBJ databases">
        <authorList>
            <person name="Zheng R.K."/>
            <person name="Sun C.M."/>
        </authorList>
    </citation>
    <scope>NUCLEOTIDE SEQUENCE [LARGE SCALE GENOMIC DNA]</scope>
    <source>
        <strain evidence="3">rifampicinis</strain>
    </source>
</reference>
<sequence length="690" mass="77556">MNRLKDETSPYLLQHADNPVNWYPWGEDALAAAQAENKPILLSVGYSACHWCHVMAHESFEHEPTAAMMNDLFINIKVDREERPDVDAIYMEAVQSFNNGQGGWPMTVFLLPDGRPFYGGTYFPKEARYGMPSFQQLMEAVHDAFVNRRDQIEEQASNMTQFLDRSSLKIENTDDAFTETLLTQAAVGLISQFDRMNGGFGGAPKFPNPMNLEYLLRYHEHTGDEQALHVVTYTLKKMANGGIYDQIGGGFARYSVDAQWLVPHFEKMLYDNAQLSRLYLHTYQVTGDAFYRMVAEDIYDYILREMTLPEGGFYSATDADSEGEEGKFFVWTLDEIREALAPLEDELPNAVEIAIAYYGITAGGNFEGSNILHVTNDAETVAERLNMPLEDFQAALAQVKDRLYAARTSRIYPGLDDKVLTAWNSMMLASLAEAARVLGREDYLSAAERAGDFLLENVFIAGGRLYRTYKNGQARLNGYLEDYAHMMDAMLELYQSTYMEKWFAPARLLADAVIEHFSADDGGFYDTSDDHESLIVRPRQLQDSASPSGNSMAAKQLLRLAAYTGDARYDEGARSFLRMVVPVMQQYPQAVGESLNATDMLVHGLAEVAIVGSPVKTETKALLAVLREPYRPNVISALARQPVEDEHNIPLLSYRTLRNDLPTVYVCRNFACQMPVTSPEEVEKLLAEVG</sequence>
<dbReference type="Gene3D" id="1.50.10.10">
    <property type="match status" value="1"/>
</dbReference>
<dbReference type="AlphaFoldDB" id="A0A7S8E7H1"/>
<dbReference type="SUPFAM" id="SSF48208">
    <property type="entry name" value="Six-hairpin glycosidases"/>
    <property type="match status" value="1"/>
</dbReference>
<dbReference type="KEGG" id="pmet:G4Y79_19150"/>
<protein>
    <submittedName>
        <fullName evidence="2">Thioredoxin domain-containing protein</fullName>
    </submittedName>
</protein>
<dbReference type="RefSeq" id="WP_195169858.1">
    <property type="nucleotide sequence ID" value="NZ_CP062983.1"/>
</dbReference>
<organism evidence="2 3">
    <name type="scientific">Phototrophicus methaneseepsis</name>
    <dbReference type="NCBI Taxonomy" id="2710758"/>
    <lineage>
        <taxon>Bacteria</taxon>
        <taxon>Bacillati</taxon>
        <taxon>Chloroflexota</taxon>
        <taxon>Candidatus Thermofontia</taxon>
        <taxon>Phototrophicales</taxon>
        <taxon>Phototrophicaceae</taxon>
        <taxon>Phototrophicus</taxon>
    </lineage>
</organism>
<evidence type="ECO:0000313" key="2">
    <source>
        <dbReference type="EMBL" id="QPC81787.1"/>
    </source>
</evidence>
<accession>A0A7S8E7H1</accession>
<dbReference type="EMBL" id="CP062983">
    <property type="protein sequence ID" value="QPC81787.1"/>
    <property type="molecule type" value="Genomic_DNA"/>
</dbReference>
<dbReference type="PANTHER" id="PTHR42899:SF1">
    <property type="entry name" value="SPERMATOGENESIS-ASSOCIATED PROTEIN 20"/>
    <property type="match status" value="1"/>
</dbReference>
<gene>
    <name evidence="2" type="ORF">G4Y79_19150</name>
</gene>
<dbReference type="InterPro" id="IPR012341">
    <property type="entry name" value="6hp_glycosidase-like_sf"/>
</dbReference>
<evidence type="ECO:0000259" key="1">
    <source>
        <dbReference type="Pfam" id="PF03190"/>
    </source>
</evidence>
<dbReference type="InterPro" id="IPR008928">
    <property type="entry name" value="6-hairpin_glycosidase_sf"/>
</dbReference>
<proteinExistence type="predicted"/>